<dbReference type="EMBL" id="BPLQ01006153">
    <property type="protein sequence ID" value="GIY20369.1"/>
    <property type="molecule type" value="Genomic_DNA"/>
</dbReference>
<protein>
    <submittedName>
        <fullName evidence="2">Uncharacterized protein</fullName>
    </submittedName>
</protein>
<name>A0AAV4RH67_9ARAC</name>
<gene>
    <name evidence="2" type="ORF">CDAR_394331</name>
</gene>
<sequence length="96" mass="10972">MQCEIFPPTFFPTRTREALTSLPLPLFPLSNQKRQLAAFVFVWSRTMGRLTNQQRTDVLVRANCAARSTLRGEELKQLKRKKGKNKNSFSDKSGNA</sequence>
<dbReference type="Proteomes" id="UP001054837">
    <property type="component" value="Unassembled WGS sequence"/>
</dbReference>
<evidence type="ECO:0000313" key="3">
    <source>
        <dbReference type="Proteomes" id="UP001054837"/>
    </source>
</evidence>
<reference evidence="2 3" key="1">
    <citation type="submission" date="2021-06" db="EMBL/GenBank/DDBJ databases">
        <title>Caerostris darwini draft genome.</title>
        <authorList>
            <person name="Kono N."/>
            <person name="Arakawa K."/>
        </authorList>
    </citation>
    <scope>NUCLEOTIDE SEQUENCE [LARGE SCALE GENOMIC DNA]</scope>
</reference>
<comment type="caution">
    <text evidence="2">The sequence shown here is derived from an EMBL/GenBank/DDBJ whole genome shotgun (WGS) entry which is preliminary data.</text>
</comment>
<accession>A0AAV4RH67</accession>
<organism evidence="2 3">
    <name type="scientific">Caerostris darwini</name>
    <dbReference type="NCBI Taxonomy" id="1538125"/>
    <lineage>
        <taxon>Eukaryota</taxon>
        <taxon>Metazoa</taxon>
        <taxon>Ecdysozoa</taxon>
        <taxon>Arthropoda</taxon>
        <taxon>Chelicerata</taxon>
        <taxon>Arachnida</taxon>
        <taxon>Araneae</taxon>
        <taxon>Araneomorphae</taxon>
        <taxon>Entelegynae</taxon>
        <taxon>Araneoidea</taxon>
        <taxon>Araneidae</taxon>
        <taxon>Caerostris</taxon>
    </lineage>
</organism>
<proteinExistence type="predicted"/>
<evidence type="ECO:0000313" key="2">
    <source>
        <dbReference type="EMBL" id="GIY20369.1"/>
    </source>
</evidence>
<evidence type="ECO:0000256" key="1">
    <source>
        <dbReference type="SAM" id="MobiDB-lite"/>
    </source>
</evidence>
<keyword evidence="3" id="KW-1185">Reference proteome</keyword>
<feature type="region of interest" description="Disordered" evidence="1">
    <location>
        <begin position="73"/>
        <end position="96"/>
    </location>
</feature>
<dbReference type="AlphaFoldDB" id="A0AAV4RH67"/>